<dbReference type="SUPFAM" id="SSF140111">
    <property type="entry name" value="Endosomal sorting complex assembly domain"/>
    <property type="match status" value="1"/>
</dbReference>
<dbReference type="CDD" id="cd11685">
    <property type="entry name" value="UEV_TSG101-like"/>
    <property type="match status" value="1"/>
</dbReference>
<dbReference type="SUPFAM" id="SSF54495">
    <property type="entry name" value="UBC-like"/>
    <property type="match status" value="1"/>
</dbReference>
<dbReference type="PROSITE" id="PS51314">
    <property type="entry name" value="VPS37_C"/>
    <property type="match status" value="1"/>
</dbReference>
<keyword evidence="10" id="KW-1185">Reference proteome</keyword>
<keyword evidence="8" id="KW-0175">Coiled coil</keyword>
<dbReference type="InterPro" id="IPR009851">
    <property type="entry name" value="Mod_r"/>
</dbReference>
<evidence type="ECO:0000256" key="2">
    <source>
        <dbReference type="ARBA" id="ARBA00007617"/>
    </source>
</evidence>
<dbReference type="InterPro" id="IPR016135">
    <property type="entry name" value="UBQ-conjugating_enzyme/RWD"/>
</dbReference>
<name>A0ABM4B8C2_HYDVU</name>
<keyword evidence="4" id="KW-0967">Endosome</keyword>
<organism evidence="10 11">
    <name type="scientific">Hydra vulgaris</name>
    <name type="common">Hydra</name>
    <name type="synonym">Hydra attenuata</name>
    <dbReference type="NCBI Taxonomy" id="6087"/>
    <lineage>
        <taxon>Eukaryota</taxon>
        <taxon>Metazoa</taxon>
        <taxon>Cnidaria</taxon>
        <taxon>Hydrozoa</taxon>
        <taxon>Hydroidolina</taxon>
        <taxon>Anthoathecata</taxon>
        <taxon>Aplanulata</taxon>
        <taxon>Hydridae</taxon>
        <taxon>Hydra</taxon>
    </lineage>
</organism>
<comment type="function">
    <text evidence="6">Component of the ESCRT-I complex, a regulator of vesicular trafficking process. Required for the sorting of endocytic ubiquitinated cargos into multivesicular bodies. May be involved in cell growth and differentiation.</text>
</comment>
<evidence type="ECO:0000256" key="6">
    <source>
        <dbReference type="ARBA" id="ARBA00025010"/>
    </source>
</evidence>
<evidence type="ECO:0000313" key="11">
    <source>
        <dbReference type="RefSeq" id="XP_065645131.1"/>
    </source>
</evidence>
<sequence length="353" mass="40817">MSWFFSKSSSEPYNSIPVTTPLQQQRLNQIKSLTQHLNVVEVQRDTEYRVTFSVAGNTINFNILLPPNFPNEKPVVTVSPKLKHPWVNEQMIIVDAPGLKTFYVHSDLGKVVKQIIKEFKTNPPQFNNCFSPSTNLTSPSGFNQQLINSVKEVKLNVIPDRPPHYSENHKVIASNKCTYDEAIQPCDIQTDINNVMEKLKHFSKIELENVCNNEDLLLEYIEEMKTITDLQVQRTKLLEENESIAAMNLKFETEIEDQQGNLKELIEESDDLYHKFQNKSQKQSELLQMYEIGHISTNLRISILEVEEDSENIADQFLSGSLNLESFLEKFLDKRKLTHIRRAKEEMLKSVFV</sequence>
<dbReference type="RefSeq" id="XP_065645131.1">
    <property type="nucleotide sequence ID" value="XM_065789059.1"/>
</dbReference>
<dbReference type="InterPro" id="IPR029012">
    <property type="entry name" value="Helix_hairpin_bin_sf"/>
</dbReference>
<dbReference type="PANTHER" id="PTHR13678:SF2">
    <property type="entry name" value="VACUOLAR PROTEIN SORTING-ASSOCIATED PROTEIN 37A"/>
    <property type="match status" value="1"/>
</dbReference>
<feature type="domain" description="VPS37 C-terminal" evidence="9">
    <location>
        <begin position="273"/>
        <end position="353"/>
    </location>
</feature>
<evidence type="ECO:0000256" key="4">
    <source>
        <dbReference type="ARBA" id="ARBA00022753"/>
    </source>
</evidence>
<proteinExistence type="inferred from homology"/>
<reference evidence="10" key="1">
    <citation type="submission" date="2025-05" db="UniProtKB">
        <authorList>
            <consortium name="RefSeq"/>
        </authorList>
    </citation>
    <scope>NUCLEOTIDE SEQUENCE [LARGE SCALE GENOMIC DNA]</scope>
</reference>
<evidence type="ECO:0000256" key="3">
    <source>
        <dbReference type="ARBA" id="ARBA00022448"/>
    </source>
</evidence>
<gene>
    <name evidence="11" type="primary">LOC100198947</name>
</gene>
<dbReference type="Proteomes" id="UP001652625">
    <property type="component" value="Chromosome 01"/>
</dbReference>
<evidence type="ECO:0000256" key="8">
    <source>
        <dbReference type="SAM" id="Coils"/>
    </source>
</evidence>
<dbReference type="InterPro" id="IPR037202">
    <property type="entry name" value="ESCRT_assembly_dom"/>
</dbReference>
<evidence type="ECO:0000256" key="1">
    <source>
        <dbReference type="ARBA" id="ARBA00004633"/>
    </source>
</evidence>
<evidence type="ECO:0000259" key="9">
    <source>
        <dbReference type="PROSITE" id="PS51314"/>
    </source>
</evidence>
<comment type="subcellular location">
    <subcellularLocation>
        <location evidence="1">Late endosome membrane</location>
        <topology evidence="1">Peripheral membrane protein</topology>
    </subcellularLocation>
</comment>
<dbReference type="Pfam" id="PF07200">
    <property type="entry name" value="Mod_r"/>
    <property type="match status" value="1"/>
</dbReference>
<evidence type="ECO:0000256" key="7">
    <source>
        <dbReference type="PROSITE-ProRule" id="PRU00646"/>
    </source>
</evidence>
<evidence type="ECO:0000256" key="5">
    <source>
        <dbReference type="ARBA" id="ARBA00022927"/>
    </source>
</evidence>
<protein>
    <submittedName>
        <fullName evidence="11">Vacuolar protein sorting-associated protein 37A isoform X3</fullName>
    </submittedName>
</protein>
<evidence type="ECO:0000313" key="10">
    <source>
        <dbReference type="Proteomes" id="UP001652625"/>
    </source>
</evidence>
<keyword evidence="5 7" id="KW-0653">Protein transport</keyword>
<dbReference type="GeneID" id="100198947"/>
<reference evidence="11" key="2">
    <citation type="submission" date="2025-08" db="UniProtKB">
        <authorList>
            <consortium name="RefSeq"/>
        </authorList>
    </citation>
    <scope>IDENTIFICATION</scope>
</reference>
<accession>A0ABM4B8C2</accession>
<feature type="coiled-coil region" evidence="8">
    <location>
        <begin position="248"/>
        <end position="275"/>
    </location>
</feature>
<dbReference type="Gene3D" id="1.10.287.660">
    <property type="entry name" value="Helix hairpin bin"/>
    <property type="match status" value="1"/>
</dbReference>
<keyword evidence="3 7" id="KW-0813">Transport</keyword>
<comment type="similarity">
    <text evidence="2">Belongs to the VPS37 family.</text>
</comment>
<dbReference type="PANTHER" id="PTHR13678">
    <property type="entry name" value="VACUOLAR PROTEIN SORTING-ASSOCIATED PROTEIN 37"/>
    <property type="match status" value="1"/>
</dbReference>